<dbReference type="InterPro" id="IPR055267">
    <property type="entry name" value="Aerolysin-like_C"/>
</dbReference>
<dbReference type="Proteomes" id="UP001152795">
    <property type="component" value="Unassembled WGS sequence"/>
</dbReference>
<evidence type="ECO:0000256" key="1">
    <source>
        <dbReference type="ARBA" id="ARBA00009831"/>
    </source>
</evidence>
<gene>
    <name evidence="4" type="ORF">PACLA_8A046698</name>
</gene>
<feature type="non-terminal residue" evidence="4">
    <location>
        <position position="1"/>
    </location>
</feature>
<comment type="similarity">
    <text evidence="1">Belongs to the aerolysin family.</text>
</comment>
<comment type="caution">
    <text evidence="4">The sequence shown here is derived from an EMBL/GenBank/DDBJ whole genome shotgun (WGS) entry which is preliminary data.</text>
</comment>
<keyword evidence="2" id="KW-1015">Disulfide bond</keyword>
<protein>
    <recommendedName>
        <fullName evidence="3">Aerolysin-like C-terminal domain-containing protein</fullName>
    </recommendedName>
</protein>
<sequence>EFLEKFDAEKSLNYWILTFKMLSLTLVFPLLFSSAMATSCSMANWWSSFDKKGYSTCSSQTQYINGLYRNDRRDDQIYLLEEVRCCGRTQPYYNQPTQCMAADWVTSLDNNNRWSTCSSGHFLQGLYRSDGNNLHNIEYGKCCKPANHPYWWGDCYDQDIRLSFDNKGTSKCNDGYYMTGLYRGGCDGLRCIEKIKCCKMYPSPPVLTTLSDVKTRVMDLTMGDLAYLAHYLGYGWCAGCRAQWVGEDFRRSGDSWHADKRPGSCRGYKSDQRLKLNYGDFKFSVKDIKYGDPVIQV</sequence>
<dbReference type="Gene3D" id="3.30.412.10">
    <property type="entry name" value="Proaerolysin, chain A, domain 2"/>
    <property type="match status" value="1"/>
</dbReference>
<dbReference type="SUPFAM" id="SSF56973">
    <property type="entry name" value="Aerolisin/ETX pore-forming domain"/>
    <property type="match status" value="1"/>
</dbReference>
<dbReference type="PANTHER" id="PTHR34007:SF1">
    <property type="entry name" value="AEROLYSIN-LIKE PROTEIN-RELATED"/>
    <property type="match status" value="1"/>
</dbReference>
<dbReference type="OrthoDB" id="5950738at2759"/>
<evidence type="ECO:0000256" key="2">
    <source>
        <dbReference type="ARBA" id="ARBA00023157"/>
    </source>
</evidence>
<evidence type="ECO:0000313" key="4">
    <source>
        <dbReference type="EMBL" id="CAB4039931.1"/>
    </source>
</evidence>
<dbReference type="AlphaFoldDB" id="A0A6S7K942"/>
<evidence type="ECO:0000313" key="5">
    <source>
        <dbReference type="Proteomes" id="UP001152795"/>
    </source>
</evidence>
<dbReference type="EMBL" id="CACRXK020026071">
    <property type="protein sequence ID" value="CAB4039931.1"/>
    <property type="molecule type" value="Genomic_DNA"/>
</dbReference>
<accession>A0A6S7K942</accession>
<evidence type="ECO:0000259" key="3">
    <source>
        <dbReference type="Pfam" id="PF01117"/>
    </source>
</evidence>
<dbReference type="Pfam" id="PF01117">
    <property type="entry name" value="Aerolysin"/>
    <property type="match status" value="1"/>
</dbReference>
<feature type="domain" description="Aerolysin-like C-terminal" evidence="3">
    <location>
        <begin position="210"/>
        <end position="296"/>
    </location>
</feature>
<dbReference type="PANTHER" id="PTHR34007">
    <property type="entry name" value="AEROLYSIN-LIKE PROTEIN-RELATED"/>
    <property type="match status" value="1"/>
</dbReference>
<dbReference type="InterPro" id="IPR053280">
    <property type="entry name" value="Aerolysin-like_pore-former"/>
</dbReference>
<proteinExistence type="inferred from homology"/>
<organism evidence="4 5">
    <name type="scientific">Paramuricea clavata</name>
    <name type="common">Red gorgonian</name>
    <name type="synonym">Violescent sea-whip</name>
    <dbReference type="NCBI Taxonomy" id="317549"/>
    <lineage>
        <taxon>Eukaryota</taxon>
        <taxon>Metazoa</taxon>
        <taxon>Cnidaria</taxon>
        <taxon>Anthozoa</taxon>
        <taxon>Octocorallia</taxon>
        <taxon>Malacalcyonacea</taxon>
        <taxon>Plexauridae</taxon>
        <taxon>Paramuricea</taxon>
    </lineage>
</organism>
<name>A0A6S7K942_PARCT</name>
<keyword evidence="5" id="KW-1185">Reference proteome</keyword>
<reference evidence="4" key="1">
    <citation type="submission" date="2020-04" db="EMBL/GenBank/DDBJ databases">
        <authorList>
            <person name="Alioto T."/>
            <person name="Alioto T."/>
            <person name="Gomez Garrido J."/>
        </authorList>
    </citation>
    <scope>NUCLEOTIDE SEQUENCE</scope>
    <source>
        <strain evidence="4">A484AB</strain>
    </source>
</reference>